<dbReference type="PANTHER" id="PTHR10414">
    <property type="entry name" value="ETHANOLAMINEPHOSPHOTRANSFERASE"/>
    <property type="match status" value="1"/>
</dbReference>
<organism evidence="5 6">
    <name type="scientific">Molorchus minor</name>
    <dbReference type="NCBI Taxonomy" id="1323400"/>
    <lineage>
        <taxon>Eukaryota</taxon>
        <taxon>Metazoa</taxon>
        <taxon>Ecdysozoa</taxon>
        <taxon>Arthropoda</taxon>
        <taxon>Hexapoda</taxon>
        <taxon>Insecta</taxon>
        <taxon>Pterygota</taxon>
        <taxon>Neoptera</taxon>
        <taxon>Endopterygota</taxon>
        <taxon>Coleoptera</taxon>
        <taxon>Polyphaga</taxon>
        <taxon>Cucujiformia</taxon>
        <taxon>Chrysomeloidea</taxon>
        <taxon>Cerambycidae</taxon>
        <taxon>Lamiinae</taxon>
        <taxon>Monochamini</taxon>
        <taxon>Molorchus</taxon>
    </lineage>
</organism>
<keyword evidence="3 4" id="KW-0472">Membrane</keyword>
<feature type="transmembrane region" description="Helical" evidence="4">
    <location>
        <begin position="29"/>
        <end position="48"/>
    </location>
</feature>
<gene>
    <name evidence="5" type="ORF">NQ317_000154</name>
</gene>
<feature type="transmembrane region" description="Helical" evidence="4">
    <location>
        <begin position="55"/>
        <end position="79"/>
    </location>
</feature>
<comment type="caution">
    <text evidence="5">The sequence shown here is derived from an EMBL/GenBank/DDBJ whole genome shotgun (WGS) entry which is preliminary data.</text>
</comment>
<sequence length="130" mass="15397">MPHKMEKDYLTRDHLIGFDNYKYSCKDTGILSIYVMHPFWNWIVLVLSEVGGSNLLTFSGFIFTLATFLIFTFLDYYFYASDPDHPEVAPLSEMDVYGRRDIFIFGLHLRWHRWKTSQANWDQQSAGRII</sequence>
<evidence type="ECO:0000256" key="1">
    <source>
        <dbReference type="ARBA" id="ARBA00004370"/>
    </source>
</evidence>
<protein>
    <submittedName>
        <fullName evidence="5">Uncharacterized protein</fullName>
    </submittedName>
</protein>
<dbReference type="PANTHER" id="PTHR10414:SF71">
    <property type="entry name" value="FI05338P"/>
    <property type="match status" value="1"/>
</dbReference>
<accession>A0ABQ9JFR9</accession>
<comment type="subcellular location">
    <subcellularLocation>
        <location evidence="1">Membrane</location>
    </subcellularLocation>
</comment>
<evidence type="ECO:0000256" key="3">
    <source>
        <dbReference type="ARBA" id="ARBA00023136"/>
    </source>
</evidence>
<reference evidence="5" key="1">
    <citation type="journal article" date="2023" name="Insect Mol. Biol.">
        <title>Genome sequencing provides insights into the evolution of gene families encoding plant cell wall-degrading enzymes in longhorned beetles.</title>
        <authorList>
            <person name="Shin N.R."/>
            <person name="Okamura Y."/>
            <person name="Kirsch R."/>
            <person name="Pauchet Y."/>
        </authorList>
    </citation>
    <scope>NUCLEOTIDE SEQUENCE</scope>
    <source>
        <strain evidence="5">MMC_N1</strain>
    </source>
</reference>
<evidence type="ECO:0000256" key="2">
    <source>
        <dbReference type="ARBA" id="ARBA00010441"/>
    </source>
</evidence>
<dbReference type="Proteomes" id="UP001162164">
    <property type="component" value="Unassembled WGS sequence"/>
</dbReference>
<evidence type="ECO:0000313" key="6">
    <source>
        <dbReference type="Proteomes" id="UP001162164"/>
    </source>
</evidence>
<name>A0ABQ9JFR9_9CUCU</name>
<keyword evidence="4" id="KW-0812">Transmembrane</keyword>
<comment type="similarity">
    <text evidence="2">Belongs to the CDP-alcohol phosphatidyltransferase class-I family.</text>
</comment>
<dbReference type="InterPro" id="IPR014472">
    <property type="entry name" value="CHOPT"/>
</dbReference>
<evidence type="ECO:0000313" key="5">
    <source>
        <dbReference type="EMBL" id="KAJ8976722.1"/>
    </source>
</evidence>
<dbReference type="EMBL" id="JAPWTJ010000637">
    <property type="protein sequence ID" value="KAJ8976722.1"/>
    <property type="molecule type" value="Genomic_DNA"/>
</dbReference>
<keyword evidence="6" id="KW-1185">Reference proteome</keyword>
<proteinExistence type="inferred from homology"/>
<evidence type="ECO:0000256" key="4">
    <source>
        <dbReference type="SAM" id="Phobius"/>
    </source>
</evidence>
<keyword evidence="4" id="KW-1133">Transmembrane helix</keyword>